<comment type="caution">
    <text evidence="2">The sequence shown here is derived from an EMBL/GenBank/DDBJ whole genome shotgun (WGS) entry which is preliminary data.</text>
</comment>
<dbReference type="AlphaFoldDB" id="A0A926Y265"/>
<reference evidence="2" key="1">
    <citation type="submission" date="2020-09" db="EMBL/GenBank/DDBJ databases">
        <authorList>
            <person name="Kim M.K."/>
        </authorList>
    </citation>
    <scope>NUCLEOTIDE SEQUENCE</scope>
    <source>
        <strain evidence="2">BT702</strain>
    </source>
</reference>
<keyword evidence="3" id="KW-1185">Reference proteome</keyword>
<keyword evidence="1" id="KW-0812">Transmembrane</keyword>
<keyword evidence="1" id="KW-1133">Transmembrane helix</keyword>
<name>A0A926Y265_9BACT</name>
<dbReference type="RefSeq" id="WP_190888119.1">
    <property type="nucleotide sequence ID" value="NZ_JACWZY010000013.1"/>
</dbReference>
<accession>A0A926Y265</accession>
<feature type="transmembrane region" description="Helical" evidence="1">
    <location>
        <begin position="36"/>
        <end position="54"/>
    </location>
</feature>
<evidence type="ECO:0000256" key="1">
    <source>
        <dbReference type="SAM" id="Phobius"/>
    </source>
</evidence>
<evidence type="ECO:0000313" key="3">
    <source>
        <dbReference type="Proteomes" id="UP000598820"/>
    </source>
</evidence>
<sequence>MKTIFLIIVFSLLAGYVAVAWYTGDWKAYQWNTDQSEAVKFIGGAVLVLLFILFRKKVNNFWRDR</sequence>
<gene>
    <name evidence="2" type="ORF">IC229_16590</name>
</gene>
<dbReference type="Proteomes" id="UP000598820">
    <property type="component" value="Unassembled WGS sequence"/>
</dbReference>
<dbReference type="EMBL" id="JACWZY010000013">
    <property type="protein sequence ID" value="MBD2702273.1"/>
    <property type="molecule type" value="Genomic_DNA"/>
</dbReference>
<keyword evidence="1" id="KW-0472">Membrane</keyword>
<organism evidence="2 3">
    <name type="scientific">Spirosoma profusum</name>
    <dbReference type="NCBI Taxonomy" id="2771354"/>
    <lineage>
        <taxon>Bacteria</taxon>
        <taxon>Pseudomonadati</taxon>
        <taxon>Bacteroidota</taxon>
        <taxon>Cytophagia</taxon>
        <taxon>Cytophagales</taxon>
        <taxon>Cytophagaceae</taxon>
        <taxon>Spirosoma</taxon>
    </lineage>
</organism>
<protein>
    <submittedName>
        <fullName evidence="2">Uncharacterized protein</fullName>
    </submittedName>
</protein>
<evidence type="ECO:0000313" key="2">
    <source>
        <dbReference type="EMBL" id="MBD2702273.1"/>
    </source>
</evidence>
<proteinExistence type="predicted"/>